<reference evidence="1" key="1">
    <citation type="submission" date="2020-10" db="EMBL/GenBank/DDBJ databases">
        <authorList>
            <person name="Han B."/>
            <person name="Lu T."/>
            <person name="Zhao Q."/>
            <person name="Huang X."/>
            <person name="Zhao Y."/>
        </authorList>
    </citation>
    <scope>NUCLEOTIDE SEQUENCE</scope>
</reference>
<name>A0A811NX91_9POAL</name>
<protein>
    <recommendedName>
        <fullName evidence="3">Pentatricopeptide repeat-containing protein</fullName>
    </recommendedName>
</protein>
<dbReference type="Proteomes" id="UP000604825">
    <property type="component" value="Unassembled WGS sequence"/>
</dbReference>
<gene>
    <name evidence="1" type="ORF">NCGR_LOCUS24229</name>
</gene>
<evidence type="ECO:0008006" key="3">
    <source>
        <dbReference type="Google" id="ProtNLM"/>
    </source>
</evidence>
<dbReference type="GO" id="GO:0009451">
    <property type="term" value="P:RNA modification"/>
    <property type="evidence" value="ECO:0007669"/>
    <property type="project" value="InterPro"/>
</dbReference>
<dbReference type="EMBL" id="CAJGYO010000006">
    <property type="protein sequence ID" value="CAD6236266.1"/>
    <property type="molecule type" value="Genomic_DNA"/>
</dbReference>
<dbReference type="PANTHER" id="PTHR47926">
    <property type="entry name" value="PENTATRICOPEPTIDE REPEAT-CONTAINING PROTEIN"/>
    <property type="match status" value="1"/>
</dbReference>
<keyword evidence="2" id="KW-1185">Reference proteome</keyword>
<dbReference type="AlphaFoldDB" id="A0A811NX91"/>
<organism evidence="1 2">
    <name type="scientific">Miscanthus lutarioriparius</name>
    <dbReference type="NCBI Taxonomy" id="422564"/>
    <lineage>
        <taxon>Eukaryota</taxon>
        <taxon>Viridiplantae</taxon>
        <taxon>Streptophyta</taxon>
        <taxon>Embryophyta</taxon>
        <taxon>Tracheophyta</taxon>
        <taxon>Spermatophyta</taxon>
        <taxon>Magnoliopsida</taxon>
        <taxon>Liliopsida</taxon>
        <taxon>Poales</taxon>
        <taxon>Poaceae</taxon>
        <taxon>PACMAD clade</taxon>
        <taxon>Panicoideae</taxon>
        <taxon>Andropogonodae</taxon>
        <taxon>Andropogoneae</taxon>
        <taxon>Saccharinae</taxon>
        <taxon>Miscanthus</taxon>
    </lineage>
</organism>
<accession>A0A811NX91</accession>
<comment type="caution">
    <text evidence="1">The sequence shown here is derived from an EMBL/GenBank/DDBJ whole genome shotgun (WGS) entry which is preliminary data.</text>
</comment>
<dbReference type="InterPro" id="IPR046960">
    <property type="entry name" value="PPR_At4g14850-like_plant"/>
</dbReference>
<evidence type="ECO:0000313" key="2">
    <source>
        <dbReference type="Proteomes" id="UP000604825"/>
    </source>
</evidence>
<evidence type="ECO:0000313" key="1">
    <source>
        <dbReference type="EMBL" id="CAD6236266.1"/>
    </source>
</evidence>
<proteinExistence type="predicted"/>
<dbReference type="PANTHER" id="PTHR47926:SF461">
    <property type="entry name" value="PENTATRICOPEPTIDE REPEAT SUPERFAMILY PROTEIN"/>
    <property type="match status" value="1"/>
</dbReference>
<sequence>MRLLKPKEAAALPREALEAHIFSLLRGCRGLLALRSAHAHLTRLRLPRLTAAFALSKLLASCASAPAAAASFYARSLFDQIPDPTAFCYNSLIRALPAAGPAPALAVYRRMLRAGSPRPNTFTLAFAFALKACAAVPAPSEGRQLHAQALRQGQ</sequence>
<dbReference type="Gene3D" id="1.25.40.10">
    <property type="entry name" value="Tetratricopeptide repeat domain"/>
    <property type="match status" value="1"/>
</dbReference>
<dbReference type="InterPro" id="IPR011990">
    <property type="entry name" value="TPR-like_helical_dom_sf"/>
</dbReference>
<dbReference type="GO" id="GO:0003723">
    <property type="term" value="F:RNA binding"/>
    <property type="evidence" value="ECO:0007669"/>
    <property type="project" value="InterPro"/>
</dbReference>